<evidence type="ECO:0000313" key="3">
    <source>
        <dbReference type="Proteomes" id="UP000664859"/>
    </source>
</evidence>
<dbReference type="AlphaFoldDB" id="A0A836CB48"/>
<dbReference type="EMBL" id="JAFCMP010000490">
    <property type="protein sequence ID" value="KAG5179214.1"/>
    <property type="molecule type" value="Genomic_DNA"/>
</dbReference>
<feature type="signal peptide" evidence="1">
    <location>
        <begin position="1"/>
        <end position="22"/>
    </location>
</feature>
<sequence length="470" mass="53049">MRSIPAVLVLPPLLLLILSCLAPLRIRREMESCDLVNSELAVALSPALLLFSTWSCHCYCQPPIFANLLHQSITAHGVMEEDITEDSWLIYKVEGDGELLFRFLQRPHTIAKMSEALAVRKQRGKSLDGVRHASILRMLHNYRFYSTVRGKPASWWRHYITVDNVQRPSGYFELDPRSCNFPGIVDQISTRRSTVITLQEEEPEWQFEDGSDSSGDDDDGPIVKRLRIVDFSDGVVLSKCFMAARVTLEELASAMDAVEESVVPPYSTIAELFHISGRLQQRLENWAAAVQQVTHRAAVTPSAASDDARNTALQSISQSDVVSAPNAAALHPPDIVRARTRIEWPKTQPTVLHCARKRIKSLYRALLSSLTSMATTNVVPSWSTISNRSLLPTSLHPRRCRGFTKFLIVIEYLGCLWHPRHETQGYRQTQPDDKCGVIRSDLVLASSDDREVGKHNIRANHHPRHELLRR</sequence>
<dbReference type="PROSITE" id="PS51257">
    <property type="entry name" value="PROKAR_LIPOPROTEIN"/>
    <property type="match status" value="1"/>
</dbReference>
<evidence type="ECO:0000256" key="1">
    <source>
        <dbReference type="SAM" id="SignalP"/>
    </source>
</evidence>
<keyword evidence="3" id="KW-1185">Reference proteome</keyword>
<evidence type="ECO:0000313" key="2">
    <source>
        <dbReference type="EMBL" id="KAG5179214.1"/>
    </source>
</evidence>
<name>A0A836CB48_9STRA</name>
<accession>A0A836CB48</accession>
<organism evidence="2 3">
    <name type="scientific">Tribonema minus</name>
    <dbReference type="NCBI Taxonomy" id="303371"/>
    <lineage>
        <taxon>Eukaryota</taxon>
        <taxon>Sar</taxon>
        <taxon>Stramenopiles</taxon>
        <taxon>Ochrophyta</taxon>
        <taxon>PX clade</taxon>
        <taxon>Xanthophyceae</taxon>
        <taxon>Tribonematales</taxon>
        <taxon>Tribonemataceae</taxon>
        <taxon>Tribonema</taxon>
    </lineage>
</organism>
<keyword evidence="1" id="KW-0732">Signal</keyword>
<dbReference type="Proteomes" id="UP000664859">
    <property type="component" value="Unassembled WGS sequence"/>
</dbReference>
<proteinExistence type="predicted"/>
<feature type="chain" id="PRO_5032833061" evidence="1">
    <location>
        <begin position="23"/>
        <end position="470"/>
    </location>
</feature>
<reference evidence="2" key="1">
    <citation type="submission" date="2021-02" db="EMBL/GenBank/DDBJ databases">
        <title>First Annotated Genome of the Yellow-green Alga Tribonema minus.</title>
        <authorList>
            <person name="Mahan K.M."/>
        </authorList>
    </citation>
    <scope>NUCLEOTIDE SEQUENCE</scope>
    <source>
        <strain evidence="2">UTEX B ZZ1240</strain>
    </source>
</reference>
<gene>
    <name evidence="2" type="ORF">JKP88DRAFT_247632</name>
</gene>
<protein>
    <submittedName>
        <fullName evidence="2">Uncharacterized protein</fullName>
    </submittedName>
</protein>
<comment type="caution">
    <text evidence="2">The sequence shown here is derived from an EMBL/GenBank/DDBJ whole genome shotgun (WGS) entry which is preliminary data.</text>
</comment>